<gene>
    <name evidence="1" type="ORF">UX05_C0013G0010</name>
</gene>
<dbReference type="AlphaFoldDB" id="A0A0G1M312"/>
<accession>A0A0G1M312</accession>
<evidence type="ECO:0000313" key="2">
    <source>
        <dbReference type="Proteomes" id="UP000034264"/>
    </source>
</evidence>
<organism evidence="1 2">
    <name type="scientific">Candidatus Amesbacteria bacterium GW2011_GWC2_45_19</name>
    <dbReference type="NCBI Taxonomy" id="1618366"/>
    <lineage>
        <taxon>Bacteria</taxon>
        <taxon>Candidatus Amesiibacteriota</taxon>
    </lineage>
</organism>
<evidence type="ECO:0000313" key="1">
    <source>
        <dbReference type="EMBL" id="KKU02487.1"/>
    </source>
</evidence>
<name>A0A0G1M312_9BACT</name>
<sequence length="92" mass="9792">MVFNRNAGGPFERRIVVGYRQAAFVDAFLGGGVSGALGVVSYFGINENGDGAVFDGADEEDAQTGTDLRSGQANPLRILGFFQGLYHVFDDI</sequence>
<dbReference type="EMBL" id="LCKS01000013">
    <property type="protein sequence ID" value="KKU02487.1"/>
    <property type="molecule type" value="Genomic_DNA"/>
</dbReference>
<dbReference type="Proteomes" id="UP000034264">
    <property type="component" value="Unassembled WGS sequence"/>
</dbReference>
<reference evidence="1 2" key="1">
    <citation type="journal article" date="2015" name="Nature">
        <title>rRNA introns, odd ribosomes, and small enigmatic genomes across a large radiation of phyla.</title>
        <authorList>
            <person name="Brown C.T."/>
            <person name="Hug L.A."/>
            <person name="Thomas B.C."/>
            <person name="Sharon I."/>
            <person name="Castelle C.J."/>
            <person name="Singh A."/>
            <person name="Wilkins M.J."/>
            <person name="Williams K.H."/>
            <person name="Banfield J.F."/>
        </authorList>
    </citation>
    <scope>NUCLEOTIDE SEQUENCE [LARGE SCALE GENOMIC DNA]</scope>
</reference>
<proteinExistence type="predicted"/>
<comment type="caution">
    <text evidence="1">The sequence shown here is derived from an EMBL/GenBank/DDBJ whole genome shotgun (WGS) entry which is preliminary data.</text>
</comment>
<protein>
    <submittedName>
        <fullName evidence="1">Uncharacterized protein</fullName>
    </submittedName>
</protein>